<dbReference type="PROSITE" id="PS50262">
    <property type="entry name" value="G_PROTEIN_RECEP_F1_2"/>
    <property type="match status" value="1"/>
</dbReference>
<organism evidence="7 8">
    <name type="scientific">Biomphalaria pfeifferi</name>
    <name type="common">Bloodfluke planorb</name>
    <name type="synonym">Freshwater snail</name>
    <dbReference type="NCBI Taxonomy" id="112525"/>
    <lineage>
        <taxon>Eukaryota</taxon>
        <taxon>Metazoa</taxon>
        <taxon>Spiralia</taxon>
        <taxon>Lophotrochozoa</taxon>
        <taxon>Mollusca</taxon>
        <taxon>Gastropoda</taxon>
        <taxon>Heterobranchia</taxon>
        <taxon>Euthyneura</taxon>
        <taxon>Panpulmonata</taxon>
        <taxon>Hygrophila</taxon>
        <taxon>Lymnaeoidea</taxon>
        <taxon>Planorbidae</taxon>
        <taxon>Biomphalaria</taxon>
    </lineage>
</organism>
<feature type="transmembrane region" description="Helical" evidence="5">
    <location>
        <begin position="30"/>
        <end position="50"/>
    </location>
</feature>
<dbReference type="Proteomes" id="UP001233172">
    <property type="component" value="Unassembled WGS sequence"/>
</dbReference>
<keyword evidence="4 5" id="KW-0472">Membrane</keyword>
<dbReference type="GO" id="GO:0016020">
    <property type="term" value="C:membrane"/>
    <property type="evidence" value="ECO:0007669"/>
    <property type="project" value="UniProtKB-SubCell"/>
</dbReference>
<comment type="subcellular location">
    <subcellularLocation>
        <location evidence="1">Membrane</location>
    </subcellularLocation>
</comment>
<dbReference type="Gene3D" id="1.20.1070.10">
    <property type="entry name" value="Rhodopsin 7-helix transmembrane proteins"/>
    <property type="match status" value="1"/>
</dbReference>
<keyword evidence="3 5" id="KW-1133">Transmembrane helix</keyword>
<evidence type="ECO:0000256" key="3">
    <source>
        <dbReference type="ARBA" id="ARBA00022989"/>
    </source>
</evidence>
<evidence type="ECO:0000256" key="1">
    <source>
        <dbReference type="ARBA" id="ARBA00004370"/>
    </source>
</evidence>
<evidence type="ECO:0000259" key="6">
    <source>
        <dbReference type="PROSITE" id="PS50262"/>
    </source>
</evidence>
<evidence type="ECO:0000256" key="4">
    <source>
        <dbReference type="ARBA" id="ARBA00023136"/>
    </source>
</evidence>
<dbReference type="AlphaFoldDB" id="A0AAD8FE84"/>
<evidence type="ECO:0000256" key="2">
    <source>
        <dbReference type="ARBA" id="ARBA00022692"/>
    </source>
</evidence>
<evidence type="ECO:0000313" key="8">
    <source>
        <dbReference type="Proteomes" id="UP001233172"/>
    </source>
</evidence>
<name>A0AAD8FE84_BIOPF</name>
<reference evidence="7" key="1">
    <citation type="journal article" date="2023" name="PLoS Negl. Trop. Dis.">
        <title>A genome sequence for Biomphalaria pfeifferi, the major vector snail for the human-infecting parasite Schistosoma mansoni.</title>
        <authorList>
            <person name="Bu L."/>
            <person name="Lu L."/>
            <person name="Laidemitt M.R."/>
            <person name="Zhang S.M."/>
            <person name="Mutuku M."/>
            <person name="Mkoji G."/>
            <person name="Steinauer M."/>
            <person name="Loker E.S."/>
        </authorList>
    </citation>
    <scope>NUCLEOTIDE SEQUENCE</scope>
    <source>
        <strain evidence="7">KasaAsao</strain>
    </source>
</reference>
<keyword evidence="8" id="KW-1185">Reference proteome</keyword>
<protein>
    <submittedName>
        <fullName evidence="7">Somatostatin receptor type 5</fullName>
    </submittedName>
</protein>
<keyword evidence="2 5" id="KW-0812">Transmembrane</keyword>
<comment type="caution">
    <text evidence="7">The sequence shown here is derived from an EMBL/GenBank/DDBJ whole genome shotgun (WGS) entry which is preliminary data.</text>
</comment>
<dbReference type="InterPro" id="IPR017452">
    <property type="entry name" value="GPCR_Rhodpsn_7TM"/>
</dbReference>
<gene>
    <name evidence="7" type="ORF">Bpfe_009336</name>
</gene>
<feature type="domain" description="G-protein coupled receptors family 1 profile" evidence="6">
    <location>
        <begin position="1"/>
        <end position="111"/>
    </location>
</feature>
<accession>A0AAD8FE84</accession>
<evidence type="ECO:0000256" key="5">
    <source>
        <dbReference type="SAM" id="Phobius"/>
    </source>
</evidence>
<reference evidence="7" key="2">
    <citation type="submission" date="2023-04" db="EMBL/GenBank/DDBJ databases">
        <authorList>
            <person name="Bu L."/>
            <person name="Lu L."/>
            <person name="Laidemitt M.R."/>
            <person name="Zhang S.M."/>
            <person name="Mutuku M."/>
            <person name="Mkoji G."/>
            <person name="Steinauer M."/>
            <person name="Loker E.S."/>
        </authorList>
    </citation>
    <scope>NUCLEOTIDE SEQUENCE</scope>
    <source>
        <strain evidence="7">KasaAsao</strain>
        <tissue evidence="7">Whole Snail</tissue>
    </source>
</reference>
<proteinExistence type="predicted"/>
<sequence>MVGVICVQRFLVITIPFRSSSLLSPLRMKVVSIFVYVANILLFSPAYFSFTHDYDFSQRYGDFIPVLKPTKFYNNNYAAINIHIGIVYNIAVLGTSLLLTLVLTPATAIYL</sequence>
<dbReference type="EMBL" id="JASAOG010000031">
    <property type="protein sequence ID" value="KAK0061175.1"/>
    <property type="molecule type" value="Genomic_DNA"/>
</dbReference>
<evidence type="ECO:0000313" key="7">
    <source>
        <dbReference type="EMBL" id="KAK0061175.1"/>
    </source>
</evidence>
<keyword evidence="7" id="KW-0675">Receptor</keyword>
<feature type="transmembrane region" description="Helical" evidence="5">
    <location>
        <begin position="86"/>
        <end position="110"/>
    </location>
</feature>
<dbReference type="SUPFAM" id="SSF81321">
    <property type="entry name" value="Family A G protein-coupled receptor-like"/>
    <property type="match status" value="1"/>
</dbReference>